<reference evidence="7 8" key="1">
    <citation type="submission" date="2019-07" db="EMBL/GenBank/DDBJ databases">
        <title>Flavobacterium sp. nov., isolated from glacier ice.</title>
        <authorList>
            <person name="Liu Q."/>
            <person name="Xin Y.-H."/>
        </authorList>
    </citation>
    <scope>NUCLEOTIDE SEQUENCE [LARGE SCALE GENOMIC DNA]</scope>
    <source>
        <strain evidence="7 8">ZT4R6</strain>
    </source>
</reference>
<comment type="subcellular location">
    <subcellularLocation>
        <location evidence="5">Cytoplasm</location>
    </subcellularLocation>
</comment>
<keyword evidence="2 5" id="KW-0547">Nucleotide-binding</keyword>
<dbReference type="OrthoDB" id="9812943at2"/>
<evidence type="ECO:0000313" key="7">
    <source>
        <dbReference type="EMBL" id="TRW23094.1"/>
    </source>
</evidence>
<evidence type="ECO:0000256" key="3">
    <source>
        <dbReference type="ARBA" id="ARBA00022840"/>
    </source>
</evidence>
<dbReference type="CDD" id="cd02022">
    <property type="entry name" value="DPCK"/>
    <property type="match status" value="1"/>
</dbReference>
<dbReference type="GO" id="GO:0005524">
    <property type="term" value="F:ATP binding"/>
    <property type="evidence" value="ECO:0007669"/>
    <property type="project" value="UniProtKB-UniRule"/>
</dbReference>
<dbReference type="InterPro" id="IPR001977">
    <property type="entry name" value="Depp_CoAkinase"/>
</dbReference>
<keyword evidence="3 5" id="KW-0067">ATP-binding</keyword>
<dbReference type="AlphaFoldDB" id="A0A552UXY9"/>
<keyword evidence="5" id="KW-0963">Cytoplasm</keyword>
<comment type="similarity">
    <text evidence="1 5">Belongs to the CoaE family.</text>
</comment>
<keyword evidence="4 5" id="KW-0173">Coenzyme A biosynthesis</keyword>
<dbReference type="EC" id="2.7.1.24" evidence="5 6"/>
<dbReference type="RefSeq" id="WP_143374307.1">
    <property type="nucleotide sequence ID" value="NZ_VJVZ01000010.1"/>
</dbReference>
<dbReference type="PROSITE" id="PS51219">
    <property type="entry name" value="DPCK"/>
    <property type="match status" value="1"/>
</dbReference>
<evidence type="ECO:0000313" key="8">
    <source>
        <dbReference type="Proteomes" id="UP000320643"/>
    </source>
</evidence>
<dbReference type="SUPFAM" id="SSF52540">
    <property type="entry name" value="P-loop containing nucleoside triphosphate hydrolases"/>
    <property type="match status" value="1"/>
</dbReference>
<gene>
    <name evidence="5" type="primary">coaE</name>
    <name evidence="7" type="ORF">FMM05_15500</name>
</gene>
<evidence type="ECO:0000256" key="1">
    <source>
        <dbReference type="ARBA" id="ARBA00009018"/>
    </source>
</evidence>
<dbReference type="PANTHER" id="PTHR10695:SF46">
    <property type="entry name" value="BIFUNCTIONAL COENZYME A SYNTHASE-RELATED"/>
    <property type="match status" value="1"/>
</dbReference>
<dbReference type="HAMAP" id="MF_00376">
    <property type="entry name" value="Dephospho_CoA_kinase"/>
    <property type="match status" value="1"/>
</dbReference>
<evidence type="ECO:0000256" key="6">
    <source>
        <dbReference type="NCBIfam" id="TIGR00152"/>
    </source>
</evidence>
<feature type="binding site" evidence="5">
    <location>
        <begin position="13"/>
        <end position="18"/>
    </location>
    <ligand>
        <name>ATP</name>
        <dbReference type="ChEBI" id="CHEBI:30616"/>
    </ligand>
</feature>
<dbReference type="UniPathway" id="UPA00241">
    <property type="reaction ID" value="UER00356"/>
</dbReference>
<accession>A0A552UXY9</accession>
<name>A0A552UXY9_9FLAO</name>
<proteinExistence type="inferred from homology"/>
<keyword evidence="8" id="KW-1185">Reference proteome</keyword>
<dbReference type="GO" id="GO:0005737">
    <property type="term" value="C:cytoplasm"/>
    <property type="evidence" value="ECO:0007669"/>
    <property type="project" value="UniProtKB-SubCell"/>
</dbReference>
<comment type="pathway">
    <text evidence="5">Cofactor biosynthesis; coenzyme A biosynthesis; CoA from (R)-pantothenate: step 5/5.</text>
</comment>
<dbReference type="Gene3D" id="3.40.50.300">
    <property type="entry name" value="P-loop containing nucleotide triphosphate hydrolases"/>
    <property type="match status" value="1"/>
</dbReference>
<dbReference type="InterPro" id="IPR027417">
    <property type="entry name" value="P-loop_NTPase"/>
</dbReference>
<evidence type="ECO:0000256" key="2">
    <source>
        <dbReference type="ARBA" id="ARBA00022741"/>
    </source>
</evidence>
<protein>
    <recommendedName>
        <fullName evidence="5 6">Dephospho-CoA kinase</fullName>
        <ecNumber evidence="5 6">2.7.1.24</ecNumber>
    </recommendedName>
    <alternativeName>
        <fullName evidence="5">Dephosphocoenzyme A kinase</fullName>
    </alternativeName>
</protein>
<comment type="function">
    <text evidence="5">Catalyzes the phosphorylation of the 3'-hydroxyl group of dephosphocoenzyme A to form coenzyme A.</text>
</comment>
<dbReference type="Proteomes" id="UP000320643">
    <property type="component" value="Unassembled WGS sequence"/>
</dbReference>
<dbReference type="NCBIfam" id="TIGR00152">
    <property type="entry name" value="dephospho-CoA kinase"/>
    <property type="match status" value="1"/>
</dbReference>
<dbReference type="PRINTS" id="PR00988">
    <property type="entry name" value="URIDINKINASE"/>
</dbReference>
<dbReference type="PANTHER" id="PTHR10695">
    <property type="entry name" value="DEPHOSPHO-COA KINASE-RELATED"/>
    <property type="match status" value="1"/>
</dbReference>
<comment type="catalytic activity">
    <reaction evidence="5">
        <text>3'-dephospho-CoA + ATP = ADP + CoA + H(+)</text>
        <dbReference type="Rhea" id="RHEA:18245"/>
        <dbReference type="ChEBI" id="CHEBI:15378"/>
        <dbReference type="ChEBI" id="CHEBI:30616"/>
        <dbReference type="ChEBI" id="CHEBI:57287"/>
        <dbReference type="ChEBI" id="CHEBI:57328"/>
        <dbReference type="ChEBI" id="CHEBI:456216"/>
        <dbReference type="EC" id="2.7.1.24"/>
    </reaction>
</comment>
<dbReference type="GO" id="GO:0004140">
    <property type="term" value="F:dephospho-CoA kinase activity"/>
    <property type="evidence" value="ECO:0007669"/>
    <property type="project" value="UniProtKB-UniRule"/>
</dbReference>
<organism evidence="7 8">
    <name type="scientific">Flavobacterium zepuense</name>
    <dbReference type="NCBI Taxonomy" id="2593302"/>
    <lineage>
        <taxon>Bacteria</taxon>
        <taxon>Pseudomonadati</taxon>
        <taxon>Bacteroidota</taxon>
        <taxon>Flavobacteriia</taxon>
        <taxon>Flavobacteriales</taxon>
        <taxon>Flavobacteriaceae</taxon>
        <taxon>Flavobacterium</taxon>
    </lineage>
</organism>
<keyword evidence="5 7" id="KW-0808">Transferase</keyword>
<sequence length="197" mass="22107">MKTKIIGLTGGIGSGKSTIAHFFASLGVPVYIADEEAKKILYEPEVVAELQAAFGDEVLTNGMPDKAKIAALVFNNATKLQLLNGIIHPRVAEHFKEWVVQNSNKPFVIKETAILFESGSYKDCDAVILVTAPQEERIKRVMQRDNVTREQVLERIANQWDEQKKAQLSNYIIDNYDLGQAKQESVKIFNFLNIIEN</sequence>
<dbReference type="GO" id="GO:0015937">
    <property type="term" value="P:coenzyme A biosynthetic process"/>
    <property type="evidence" value="ECO:0007669"/>
    <property type="project" value="UniProtKB-UniRule"/>
</dbReference>
<evidence type="ECO:0000256" key="4">
    <source>
        <dbReference type="ARBA" id="ARBA00022993"/>
    </source>
</evidence>
<evidence type="ECO:0000256" key="5">
    <source>
        <dbReference type="HAMAP-Rule" id="MF_00376"/>
    </source>
</evidence>
<dbReference type="EMBL" id="VJVZ01000010">
    <property type="protein sequence ID" value="TRW23094.1"/>
    <property type="molecule type" value="Genomic_DNA"/>
</dbReference>
<keyword evidence="5 7" id="KW-0418">Kinase</keyword>
<dbReference type="Pfam" id="PF01121">
    <property type="entry name" value="CoaE"/>
    <property type="match status" value="1"/>
</dbReference>
<comment type="caution">
    <text evidence="7">The sequence shown here is derived from an EMBL/GenBank/DDBJ whole genome shotgun (WGS) entry which is preliminary data.</text>
</comment>